<accession>A0A2I4PEP5</accession>
<keyword evidence="1" id="KW-0689">Ribosomal protein</keyword>
<reference evidence="1" key="1">
    <citation type="submission" date="2016-07" db="EMBL/GenBank/DDBJ databases">
        <title>Mitochondrial genome evolution in Stichotrich ciliates.</title>
        <authorList>
            <person name="Chen X."/>
            <person name="Landweber L."/>
        </authorList>
    </citation>
    <scope>NUCLEOTIDE SEQUENCE</scope>
</reference>
<sequence>MGKGKGKYKSWTLRIRGNTTFVEVERIKRGRFLYMARQIRARTTPLLSIIHRTSIRSPLPILHTAARLRL</sequence>
<keyword evidence="1" id="KW-0496">Mitochondrion</keyword>
<geneLocation type="mitochondrion" evidence="1"/>
<organism evidence="1">
    <name type="scientific">Urostyla grandis</name>
    <dbReference type="NCBI Taxonomy" id="57509"/>
    <lineage>
        <taxon>Eukaryota</taxon>
        <taxon>Sar</taxon>
        <taxon>Alveolata</taxon>
        <taxon>Ciliophora</taxon>
        <taxon>Intramacronucleata</taxon>
        <taxon>Spirotrichea</taxon>
        <taxon>Stichotrichia</taxon>
        <taxon>Urostylida</taxon>
        <taxon>Urostylidae</taxon>
        <taxon>Urostyla</taxon>
    </lineage>
</organism>
<dbReference type="AlphaFoldDB" id="A0A2I4PEP5"/>
<protein>
    <submittedName>
        <fullName evidence="1">Ribosomal protein L16</fullName>
    </submittedName>
</protein>
<evidence type="ECO:0000313" key="1">
    <source>
        <dbReference type="EMBL" id="APW82385.1"/>
    </source>
</evidence>
<dbReference type="GO" id="GO:0005840">
    <property type="term" value="C:ribosome"/>
    <property type="evidence" value="ECO:0007669"/>
    <property type="project" value="UniProtKB-KW"/>
</dbReference>
<gene>
    <name evidence="1" type="primary">rpl16</name>
</gene>
<name>A0A2I4PEP5_9SPIT</name>
<proteinExistence type="predicted"/>
<dbReference type="EMBL" id="KX494929">
    <property type="protein sequence ID" value="APW82385.1"/>
    <property type="molecule type" value="Genomic_DNA"/>
</dbReference>
<keyword evidence="1" id="KW-0687">Ribonucleoprotein</keyword>